<dbReference type="EMBL" id="UETC01000002">
    <property type="protein sequence ID" value="SSA41571.1"/>
    <property type="molecule type" value="Genomic_DNA"/>
</dbReference>
<organism evidence="3 5">
    <name type="scientific">Jannaschia seohaensis</name>
    <dbReference type="NCBI Taxonomy" id="475081"/>
    <lineage>
        <taxon>Bacteria</taxon>
        <taxon>Pseudomonadati</taxon>
        <taxon>Pseudomonadota</taxon>
        <taxon>Alphaproteobacteria</taxon>
        <taxon>Rhodobacterales</taxon>
        <taxon>Roseobacteraceae</taxon>
        <taxon>Jannaschia</taxon>
    </lineage>
</organism>
<keyword evidence="4" id="KW-1185">Reference proteome</keyword>
<gene>
    <name evidence="2" type="ORF">BCF38_102411</name>
    <name evidence="3" type="ORF">SAMN05421539_102411</name>
</gene>
<dbReference type="Proteomes" id="UP000251571">
    <property type="component" value="Unassembled WGS sequence"/>
</dbReference>
<proteinExistence type="predicted"/>
<protein>
    <submittedName>
        <fullName evidence="3">Uncharacterized protein</fullName>
    </submittedName>
</protein>
<evidence type="ECO:0000313" key="3">
    <source>
        <dbReference type="EMBL" id="SSA41571.1"/>
    </source>
</evidence>
<accession>A0A2Y9AAG7</accession>
<feature type="region of interest" description="Disordered" evidence="1">
    <location>
        <begin position="1"/>
        <end position="20"/>
    </location>
</feature>
<dbReference type="AlphaFoldDB" id="A0A2Y9AAG7"/>
<evidence type="ECO:0000313" key="4">
    <source>
        <dbReference type="Proteomes" id="UP000245839"/>
    </source>
</evidence>
<reference evidence="2 4" key="3">
    <citation type="submission" date="2018-03" db="EMBL/GenBank/DDBJ databases">
        <title>Genomic Encyclopedia of Archaeal and Bacterial Type Strains, Phase II (KMG-II): from individual species to whole genera.</title>
        <authorList>
            <person name="Goeker M."/>
        </authorList>
    </citation>
    <scope>NUCLEOTIDE SEQUENCE [LARGE SCALE GENOMIC DNA]</scope>
    <source>
        <strain evidence="2 4">DSM 25227</strain>
    </source>
</reference>
<dbReference type="RefSeq" id="WP_170125320.1">
    <property type="nucleotide sequence ID" value="NZ_QGDJ01000002.1"/>
</dbReference>
<evidence type="ECO:0000256" key="1">
    <source>
        <dbReference type="SAM" id="MobiDB-lite"/>
    </source>
</evidence>
<name>A0A2Y9AAG7_9RHOB</name>
<evidence type="ECO:0000313" key="5">
    <source>
        <dbReference type="Proteomes" id="UP000251571"/>
    </source>
</evidence>
<sequence length="46" mass="4970">MTDLLNNLGGPTGFGENRGPRFDDAIVRGIDITSVFEDGLTVFGQR</sequence>
<dbReference type="Proteomes" id="UP000245839">
    <property type="component" value="Unassembled WGS sequence"/>
</dbReference>
<reference evidence="5" key="2">
    <citation type="submission" date="2016-10" db="EMBL/GenBank/DDBJ databases">
        <authorList>
            <person name="Varghese N."/>
            <person name="Submissions S."/>
        </authorList>
    </citation>
    <scope>NUCLEOTIDE SEQUENCE [LARGE SCALE GENOMIC DNA]</scope>
    <source>
        <strain evidence="5">DSM 25227</strain>
    </source>
</reference>
<evidence type="ECO:0000313" key="2">
    <source>
        <dbReference type="EMBL" id="PWJ21161.1"/>
    </source>
</evidence>
<dbReference type="EMBL" id="QGDJ01000002">
    <property type="protein sequence ID" value="PWJ21161.1"/>
    <property type="molecule type" value="Genomic_DNA"/>
</dbReference>
<reference evidence="3" key="1">
    <citation type="submission" date="2016-10" db="EMBL/GenBank/DDBJ databases">
        <authorList>
            <person name="Cai Z."/>
        </authorList>
    </citation>
    <scope>NUCLEOTIDE SEQUENCE [LARGE SCALE GENOMIC DNA]</scope>
    <source>
        <strain evidence="3">DSM 25227</strain>
    </source>
</reference>